<dbReference type="KEGG" id="sur:STAUR_8026"/>
<dbReference type="InterPro" id="IPR036736">
    <property type="entry name" value="ACP-like_sf"/>
</dbReference>
<organism evidence="4 6">
    <name type="scientific">Stigmatella aurantiaca (strain DW4/3-1)</name>
    <dbReference type="NCBI Taxonomy" id="378806"/>
    <lineage>
        <taxon>Bacteria</taxon>
        <taxon>Pseudomonadati</taxon>
        <taxon>Myxococcota</taxon>
        <taxon>Myxococcia</taxon>
        <taxon>Myxococcales</taxon>
        <taxon>Cystobacterineae</taxon>
        <taxon>Archangiaceae</taxon>
        <taxon>Stigmatella</taxon>
    </lineage>
</organism>
<evidence type="ECO:0000313" key="3">
    <source>
        <dbReference type="EMBL" id="ADO75781.1"/>
    </source>
</evidence>
<feature type="region of interest" description="Disordered" evidence="1">
    <location>
        <begin position="1"/>
        <end position="21"/>
    </location>
</feature>
<dbReference type="EMBL" id="CP002271">
    <property type="protein sequence ID" value="ADO75781.1"/>
    <property type="molecule type" value="Genomic_DNA"/>
</dbReference>
<evidence type="ECO:0000313" key="4">
    <source>
        <dbReference type="EMBL" id="EAU67933.1"/>
    </source>
</evidence>
<name>Q097P4_STIAD</name>
<dbReference type="STRING" id="378806.STAUR_8026"/>
<protein>
    <submittedName>
        <fullName evidence="4">Acyl-carrier-like protein</fullName>
    </submittedName>
    <submittedName>
        <fullName evidence="3">Conserved uncharacterized protein</fullName>
    </submittedName>
</protein>
<dbReference type="AlphaFoldDB" id="Q097P4"/>
<proteinExistence type="predicted"/>
<dbReference type="RefSeq" id="WP_002612498.1">
    <property type="nucleotide sequence ID" value="NC_014623.1"/>
</dbReference>
<accession>Q097P4</accession>
<reference evidence="4 6" key="1">
    <citation type="submission" date="2006-04" db="EMBL/GenBank/DDBJ databases">
        <authorList>
            <person name="Nierman W.C."/>
        </authorList>
    </citation>
    <scope>NUCLEOTIDE SEQUENCE [LARGE SCALE GENOMIC DNA]</scope>
    <source>
        <strain evidence="4 6">DW4/3-1</strain>
    </source>
</reference>
<dbReference type="InterPro" id="IPR009081">
    <property type="entry name" value="PP-bd_ACP"/>
</dbReference>
<reference evidence="3 5" key="2">
    <citation type="journal article" date="2011" name="Mol. Biol. Evol.">
        <title>Comparative genomic analysis of fruiting body formation in Myxococcales.</title>
        <authorList>
            <person name="Huntley S."/>
            <person name="Hamann N."/>
            <person name="Wegener-Feldbrugge S."/>
            <person name="Treuner-Lange A."/>
            <person name="Kube M."/>
            <person name="Reinhardt R."/>
            <person name="Klages S."/>
            <person name="Muller R."/>
            <person name="Ronning C.M."/>
            <person name="Nierman W.C."/>
            <person name="Sogaard-Andersen L."/>
        </authorList>
    </citation>
    <scope>NUCLEOTIDE SEQUENCE [LARGE SCALE GENOMIC DNA]</scope>
    <source>
        <strain evidence="3 5">DW4/3-1</strain>
    </source>
</reference>
<keyword evidence="5" id="KW-1185">Reference proteome</keyword>
<evidence type="ECO:0000313" key="6">
    <source>
        <dbReference type="Proteomes" id="UP000032702"/>
    </source>
</evidence>
<dbReference type="Gene3D" id="1.10.1200.10">
    <property type="entry name" value="ACP-like"/>
    <property type="match status" value="1"/>
</dbReference>
<evidence type="ECO:0000259" key="2">
    <source>
        <dbReference type="PROSITE" id="PS50075"/>
    </source>
</evidence>
<dbReference type="OrthoDB" id="5522924at2"/>
<gene>
    <name evidence="3" type="ordered locus">STAUR_8026</name>
    <name evidence="4" type="ORF">STIAU_3385</name>
</gene>
<sequence>MSAQPAGNLPPSPENPLAPPSEVGHIVTQLRRMIVHELDVRIQEEELTSDTSLIDGRLALDSIVLFELITLIEKRFGFEFSDQNLRMEVFASLTALAQHIHHATAQSKQAAAV</sequence>
<dbReference type="Proteomes" id="UP000032702">
    <property type="component" value="Unassembled WGS sequence"/>
</dbReference>
<dbReference type="Pfam" id="PF00550">
    <property type="entry name" value="PP-binding"/>
    <property type="match status" value="1"/>
</dbReference>
<evidence type="ECO:0000256" key="1">
    <source>
        <dbReference type="SAM" id="MobiDB-lite"/>
    </source>
</evidence>
<feature type="compositionally biased region" description="Pro residues" evidence="1">
    <location>
        <begin position="8"/>
        <end position="19"/>
    </location>
</feature>
<dbReference type="SUPFAM" id="SSF47336">
    <property type="entry name" value="ACP-like"/>
    <property type="match status" value="1"/>
</dbReference>
<feature type="domain" description="Carrier" evidence="2">
    <location>
        <begin position="24"/>
        <end position="104"/>
    </location>
</feature>
<dbReference type="Proteomes" id="UP000001351">
    <property type="component" value="Chromosome"/>
</dbReference>
<evidence type="ECO:0000313" key="5">
    <source>
        <dbReference type="Proteomes" id="UP000001351"/>
    </source>
</evidence>
<dbReference type="PROSITE" id="PS50075">
    <property type="entry name" value="CARRIER"/>
    <property type="match status" value="1"/>
</dbReference>
<dbReference type="HOGENOM" id="CLU_108696_8_4_7"/>
<dbReference type="EMBL" id="AAMD01000024">
    <property type="protein sequence ID" value="EAU67933.1"/>
    <property type="molecule type" value="Genomic_DNA"/>
</dbReference>
<dbReference type="eggNOG" id="COG0236">
    <property type="taxonomic scope" value="Bacteria"/>
</dbReference>